<reference evidence="2" key="1">
    <citation type="submission" date="2016-08" db="EMBL/GenBank/DDBJ databases">
        <authorList>
            <person name="Loux V."/>
            <person name="Rue O."/>
        </authorList>
    </citation>
    <scope>NUCLEOTIDE SEQUENCE [LARGE SCALE GENOMIC DNA]</scope>
    <source>
        <strain evidence="2">INRA Bc05-F1</strain>
    </source>
</reference>
<dbReference type="AlphaFoldDB" id="A0A1C4EF48"/>
<evidence type="ECO:0000313" key="2">
    <source>
        <dbReference type="Proteomes" id="UP000196052"/>
    </source>
</evidence>
<dbReference type="Proteomes" id="UP000196052">
    <property type="component" value="Unassembled WGS sequence"/>
</dbReference>
<proteinExistence type="predicted"/>
<gene>
    <name evidence="1" type="ORF">BC05F1_03461</name>
</gene>
<sequence>MEDKILNEEYVMNNGKKFGEDLSFLCFLFDENAQYLEV</sequence>
<organism evidence="1 2">
    <name type="scientific">Bacillus wiedmannii</name>
    <dbReference type="NCBI Taxonomy" id="1890302"/>
    <lineage>
        <taxon>Bacteria</taxon>
        <taxon>Bacillati</taxon>
        <taxon>Bacillota</taxon>
        <taxon>Bacilli</taxon>
        <taxon>Bacillales</taxon>
        <taxon>Bacillaceae</taxon>
        <taxon>Bacillus</taxon>
        <taxon>Bacillus cereus group</taxon>
    </lineage>
</organism>
<evidence type="ECO:0000313" key="1">
    <source>
        <dbReference type="EMBL" id="SCC42194.1"/>
    </source>
</evidence>
<accession>A0A1C4EF48</accession>
<name>A0A1C4EF48_9BACI</name>
<protein>
    <submittedName>
        <fullName evidence="1">Uncharacterized protein</fullName>
    </submittedName>
</protein>
<dbReference type="EMBL" id="FMBE01000013">
    <property type="protein sequence ID" value="SCC42194.1"/>
    <property type="molecule type" value="Genomic_DNA"/>
</dbReference>